<evidence type="ECO:0000313" key="2">
    <source>
        <dbReference type="Proteomes" id="UP000266482"/>
    </source>
</evidence>
<proteinExistence type="predicted"/>
<evidence type="ECO:0000313" key="1">
    <source>
        <dbReference type="EMBL" id="RIX50761.1"/>
    </source>
</evidence>
<comment type="caution">
    <text evidence="1">The sequence shown here is derived from an EMBL/GenBank/DDBJ whole genome shotgun (WGS) entry which is preliminary data.</text>
</comment>
<organism evidence="1 2">
    <name type="scientific">Paenibacillus nanensis</name>
    <dbReference type="NCBI Taxonomy" id="393251"/>
    <lineage>
        <taxon>Bacteria</taxon>
        <taxon>Bacillati</taxon>
        <taxon>Bacillota</taxon>
        <taxon>Bacilli</taxon>
        <taxon>Bacillales</taxon>
        <taxon>Paenibacillaceae</taxon>
        <taxon>Paenibacillus</taxon>
    </lineage>
</organism>
<protein>
    <submittedName>
        <fullName evidence="1">Uncharacterized protein</fullName>
    </submittedName>
</protein>
<dbReference type="EMBL" id="QXQA01000013">
    <property type="protein sequence ID" value="RIX50761.1"/>
    <property type="molecule type" value="Genomic_DNA"/>
</dbReference>
<dbReference type="OrthoDB" id="2677664at2"/>
<reference evidence="1 2" key="1">
    <citation type="submission" date="2018-09" db="EMBL/GenBank/DDBJ databases">
        <title>Paenibacillus aracenensis nov. sp. isolated from a cave in southern Spain.</title>
        <authorList>
            <person name="Jurado V."/>
            <person name="Gutierrez-Patricio S."/>
            <person name="Gonzalez-Pimentel J.L."/>
            <person name="Miller A.Z."/>
            <person name="Laiz L."/>
            <person name="Saiz-Jimenez C."/>
        </authorList>
    </citation>
    <scope>NUCLEOTIDE SEQUENCE [LARGE SCALE GENOMIC DNA]</scope>
    <source>
        <strain evidence="1 2">DSM 22867</strain>
    </source>
</reference>
<name>A0A3A1UTM1_9BACL</name>
<dbReference type="AlphaFoldDB" id="A0A3A1UTM1"/>
<dbReference type="RefSeq" id="WP_119601389.1">
    <property type="nucleotide sequence ID" value="NZ_QXQA01000013.1"/>
</dbReference>
<gene>
    <name evidence="1" type="ORF">D3P08_18835</name>
</gene>
<dbReference type="Proteomes" id="UP000266482">
    <property type="component" value="Unassembled WGS sequence"/>
</dbReference>
<keyword evidence="2" id="KW-1185">Reference proteome</keyword>
<accession>A0A3A1UTM1</accession>
<sequence length="178" mass="21266">MERSVQKVPFGHVESDTYSGKGTLVYYDMFQDVSDLELERAAEQAKTRGFAKLVLYPLHEETIRRMWKRMVDPYYKREDRLFEWRRGHEDEAKITIENWEGKRKKYTPIEAALRHLAEKYPQPLFLYLSPETANAFASFSSFEEWIGKVRLILNEPPKEPHPKLAEYRHRWDVVLENS</sequence>